<dbReference type="EMBL" id="BJUM01000016">
    <property type="protein sequence ID" value="GEK55058.1"/>
    <property type="molecule type" value="Genomic_DNA"/>
</dbReference>
<gene>
    <name evidence="1" type="ORF">PES01_19030</name>
</gene>
<comment type="caution">
    <text evidence="1">The sequence shown here is derived from an EMBL/GenBank/DDBJ whole genome shotgun (WGS) entry which is preliminary data.</text>
</comment>
<dbReference type="Proteomes" id="UP000321419">
    <property type="component" value="Unassembled WGS sequence"/>
</dbReference>
<protein>
    <submittedName>
        <fullName evidence="1">Uncharacterized protein</fullName>
    </submittedName>
</protein>
<dbReference type="AlphaFoldDB" id="A0A510XVN3"/>
<organism evidence="1 2">
    <name type="scientific">Pseudoalteromonas espejiana</name>
    <dbReference type="NCBI Taxonomy" id="28107"/>
    <lineage>
        <taxon>Bacteria</taxon>
        <taxon>Pseudomonadati</taxon>
        <taxon>Pseudomonadota</taxon>
        <taxon>Gammaproteobacteria</taxon>
        <taxon>Alteromonadales</taxon>
        <taxon>Pseudoalteromonadaceae</taxon>
        <taxon>Pseudoalteromonas</taxon>
    </lineage>
</organism>
<keyword evidence="2" id="KW-1185">Reference proteome</keyword>
<name>A0A510XVN3_9GAMM</name>
<evidence type="ECO:0000313" key="2">
    <source>
        <dbReference type="Proteomes" id="UP000321419"/>
    </source>
</evidence>
<accession>A0A510XVN3</accession>
<evidence type="ECO:0000313" key="1">
    <source>
        <dbReference type="EMBL" id="GEK55058.1"/>
    </source>
</evidence>
<proteinExistence type="predicted"/>
<sequence length="74" mass="8119">MIKKGINVHPVKTVNIKNKGLSSKSFIIRNNTRSVGGNILNAMAITACLCLTFKCLSSGSWLVKNVNILNRLFN</sequence>
<reference evidence="1 2" key="1">
    <citation type="submission" date="2019-07" db="EMBL/GenBank/DDBJ databases">
        <title>Whole genome shotgun sequence of Pseudoalteromonas espejiana NBRC 102222.</title>
        <authorList>
            <person name="Hosoyama A."/>
            <person name="Uohara A."/>
            <person name="Ohji S."/>
            <person name="Ichikawa N."/>
        </authorList>
    </citation>
    <scope>NUCLEOTIDE SEQUENCE [LARGE SCALE GENOMIC DNA]</scope>
    <source>
        <strain evidence="1 2">NBRC 102222</strain>
    </source>
</reference>